<feature type="transmembrane region" description="Helical" evidence="9">
    <location>
        <begin position="90"/>
        <end position="111"/>
    </location>
</feature>
<evidence type="ECO:0000313" key="11">
    <source>
        <dbReference type="EMBL" id="SLM18785.1"/>
    </source>
</evidence>
<keyword evidence="7 9" id="KW-0472">Membrane</keyword>
<evidence type="ECO:0000256" key="3">
    <source>
        <dbReference type="ARBA" id="ARBA00022475"/>
    </source>
</evidence>
<keyword evidence="5 9" id="KW-0812">Transmembrane</keyword>
<feature type="domain" description="Tripartite ATP-independent periplasmic transporters DctQ component" evidence="10">
    <location>
        <begin position="25"/>
        <end position="153"/>
    </location>
</feature>
<evidence type="ECO:0000256" key="2">
    <source>
        <dbReference type="ARBA" id="ARBA00022448"/>
    </source>
</evidence>
<name>A0A3P3XR68_9SPIR</name>
<evidence type="ECO:0000256" key="8">
    <source>
        <dbReference type="ARBA" id="ARBA00038436"/>
    </source>
</evidence>
<gene>
    <name evidence="11" type="ORF">SPIRO4BDMA_50300</name>
</gene>
<protein>
    <submittedName>
        <fullName evidence="11">Tripartite ATP-independent periplasmic transporter DctQ component</fullName>
    </submittedName>
</protein>
<evidence type="ECO:0000256" key="7">
    <source>
        <dbReference type="ARBA" id="ARBA00023136"/>
    </source>
</evidence>
<dbReference type="PANTHER" id="PTHR35011">
    <property type="entry name" value="2,3-DIKETO-L-GULONATE TRAP TRANSPORTER SMALL PERMEASE PROTEIN YIAM"/>
    <property type="match status" value="1"/>
</dbReference>
<dbReference type="GO" id="GO:0005886">
    <property type="term" value="C:plasma membrane"/>
    <property type="evidence" value="ECO:0007669"/>
    <property type="project" value="UniProtKB-SubCell"/>
</dbReference>
<accession>A0A3P3XR68</accession>
<dbReference type="AlphaFoldDB" id="A0A3P3XR68"/>
<dbReference type="InterPro" id="IPR007387">
    <property type="entry name" value="TRAP_DctQ"/>
</dbReference>
<reference evidence="11" key="1">
    <citation type="submission" date="2017-02" db="EMBL/GenBank/DDBJ databases">
        <authorList>
            <person name="Regsiter A."/>
            <person name="William W."/>
        </authorList>
    </citation>
    <scope>NUCLEOTIDE SEQUENCE</scope>
    <source>
        <strain evidence="11">BdmA 4</strain>
    </source>
</reference>
<dbReference type="InterPro" id="IPR055348">
    <property type="entry name" value="DctQ"/>
</dbReference>
<comment type="similarity">
    <text evidence="8">Belongs to the TRAP transporter small permease family.</text>
</comment>
<evidence type="ECO:0000256" key="1">
    <source>
        <dbReference type="ARBA" id="ARBA00004429"/>
    </source>
</evidence>
<feature type="transmembrane region" description="Helical" evidence="9">
    <location>
        <begin position="51"/>
        <end position="69"/>
    </location>
</feature>
<feature type="transmembrane region" description="Helical" evidence="9">
    <location>
        <begin position="131"/>
        <end position="150"/>
    </location>
</feature>
<organism evidence="11">
    <name type="scientific">uncultured spirochete</name>
    <dbReference type="NCBI Taxonomy" id="156406"/>
    <lineage>
        <taxon>Bacteria</taxon>
        <taxon>Pseudomonadati</taxon>
        <taxon>Spirochaetota</taxon>
        <taxon>Spirochaetia</taxon>
        <taxon>Spirochaetales</taxon>
        <taxon>environmental samples</taxon>
    </lineage>
</organism>
<keyword evidence="6 9" id="KW-1133">Transmembrane helix</keyword>
<evidence type="ECO:0000256" key="9">
    <source>
        <dbReference type="SAM" id="Phobius"/>
    </source>
</evidence>
<evidence type="ECO:0000256" key="4">
    <source>
        <dbReference type="ARBA" id="ARBA00022519"/>
    </source>
</evidence>
<proteinExistence type="inferred from homology"/>
<dbReference type="EMBL" id="FWDO01000005">
    <property type="protein sequence ID" value="SLM18785.1"/>
    <property type="molecule type" value="Genomic_DNA"/>
</dbReference>
<keyword evidence="3" id="KW-1003">Cell membrane</keyword>
<keyword evidence="2" id="KW-0813">Transport</keyword>
<sequence length="177" mass="20519">MAKTFYVWFDRIRTVMLISISSFTVILCFIQIVLRYFTFLSLRPFAWGDEVLRLCAIWVIFLGISLGVRKNAHFRVDLFLNKIKSPKARQVVDTIIDALVMMVLILLTYYGGIYAMSNITSSLQNIDMSMAWFYAAIPVGCIFEIIEYIYKLAYGKDYPEKMFPQKQRVTLANSSTK</sequence>
<evidence type="ECO:0000259" key="10">
    <source>
        <dbReference type="Pfam" id="PF04290"/>
    </source>
</evidence>
<keyword evidence="4" id="KW-0997">Cell inner membrane</keyword>
<dbReference type="Pfam" id="PF04290">
    <property type="entry name" value="DctQ"/>
    <property type="match status" value="1"/>
</dbReference>
<dbReference type="GO" id="GO:0015740">
    <property type="term" value="P:C4-dicarboxylate transport"/>
    <property type="evidence" value="ECO:0007669"/>
    <property type="project" value="TreeGrafter"/>
</dbReference>
<evidence type="ECO:0000256" key="6">
    <source>
        <dbReference type="ARBA" id="ARBA00022989"/>
    </source>
</evidence>
<dbReference type="PANTHER" id="PTHR35011:SF2">
    <property type="entry name" value="2,3-DIKETO-L-GULONATE TRAP TRANSPORTER SMALL PERMEASE PROTEIN YIAM"/>
    <property type="match status" value="1"/>
</dbReference>
<evidence type="ECO:0000256" key="5">
    <source>
        <dbReference type="ARBA" id="ARBA00022692"/>
    </source>
</evidence>
<feature type="transmembrane region" description="Helical" evidence="9">
    <location>
        <begin position="12"/>
        <end position="39"/>
    </location>
</feature>
<comment type="subcellular location">
    <subcellularLocation>
        <location evidence="1">Cell inner membrane</location>
        <topology evidence="1">Multi-pass membrane protein</topology>
    </subcellularLocation>
</comment>
<dbReference type="GO" id="GO:0022857">
    <property type="term" value="F:transmembrane transporter activity"/>
    <property type="evidence" value="ECO:0007669"/>
    <property type="project" value="TreeGrafter"/>
</dbReference>